<sequence length="424" mass="46225">MAGSQLVARKQNMQSTTKVKTGCATCRIRKVKCDENKPFCQKCISTGRTCEGYKSPFRFFTSPPNNNGHAGAIKSSAAGALQPAQPTNLTEIAPQDIELLNRYFSPKTMFDVNLGCTEEAKQVLQASLTHPPIRHAVLSLKALREHLESSGDVVASVTQQTPGYEYGTEQYCMALRGLASNLSSLGSDRVKSALLCCQIFISIEQVRGNYAAMAQHIIQGLGIMQEYRVRPNLVAADNLMPARKSQLPFLDVFIIKLFAAPCKFVDLLPATADRSAAASLYPISSHQQHVEGSSLRAIAPNMRSGLTRIAASAIGFLNKMSSLESAGNALGLQSEKGALLDSLESWLTEFELAQTEMASPELLSVSFMRLFHQVLKIVILLALDSSPDLEAELRTENDRLRRIATVVGKGVGVYRTSIDRIRCA</sequence>
<evidence type="ECO:0000259" key="7">
    <source>
        <dbReference type="PROSITE" id="PS50048"/>
    </source>
</evidence>
<dbReference type="InterPro" id="IPR001138">
    <property type="entry name" value="Zn2Cys6_DnaBD"/>
</dbReference>
<keyword evidence="1" id="KW-0479">Metal-binding</keyword>
<reference evidence="8" key="2">
    <citation type="submission" date="2023-06" db="EMBL/GenBank/DDBJ databases">
        <authorList>
            <consortium name="Lawrence Berkeley National Laboratory"/>
            <person name="Haridas S."/>
            <person name="Hensen N."/>
            <person name="Bonometti L."/>
            <person name="Westerberg I."/>
            <person name="Brannstrom I.O."/>
            <person name="Guillou S."/>
            <person name="Cros-Aarteil S."/>
            <person name="Calhoun S."/>
            <person name="Kuo A."/>
            <person name="Mondo S."/>
            <person name="Pangilinan J."/>
            <person name="Riley R."/>
            <person name="Labutti K."/>
            <person name="Andreopoulos B."/>
            <person name="Lipzen A."/>
            <person name="Chen C."/>
            <person name="Yanf M."/>
            <person name="Daum C."/>
            <person name="Ng V."/>
            <person name="Clum A."/>
            <person name="Steindorff A."/>
            <person name="Ohm R."/>
            <person name="Martin F."/>
            <person name="Silar P."/>
            <person name="Natvig D."/>
            <person name="Lalanne C."/>
            <person name="Gautier V."/>
            <person name="Ament-Velasquez S.L."/>
            <person name="Kruys A."/>
            <person name="Hutchinson M.I."/>
            <person name="Powell A.J."/>
            <person name="Barry K."/>
            <person name="Miller A.N."/>
            <person name="Grigoriev I.V."/>
            <person name="Debuchy R."/>
            <person name="Gladieux P."/>
            <person name="Thoren M.H."/>
            <person name="Johannesson H."/>
        </authorList>
    </citation>
    <scope>NUCLEOTIDE SEQUENCE</scope>
    <source>
        <strain evidence="8">CBS 958.72</strain>
    </source>
</reference>
<dbReference type="PROSITE" id="PS50048">
    <property type="entry name" value="ZN2_CY6_FUNGAL_2"/>
    <property type="match status" value="1"/>
</dbReference>
<keyword evidence="2" id="KW-0862">Zinc</keyword>
<feature type="domain" description="Zn(2)-C6 fungal-type" evidence="7">
    <location>
        <begin position="22"/>
        <end position="50"/>
    </location>
</feature>
<name>A0AAE0JT69_9PEZI</name>
<keyword evidence="3" id="KW-0805">Transcription regulation</keyword>
<dbReference type="SUPFAM" id="SSF57701">
    <property type="entry name" value="Zn2/Cys6 DNA-binding domain"/>
    <property type="match status" value="1"/>
</dbReference>
<proteinExistence type="predicted"/>
<evidence type="ECO:0000256" key="3">
    <source>
        <dbReference type="ARBA" id="ARBA00023015"/>
    </source>
</evidence>
<dbReference type="PROSITE" id="PS00463">
    <property type="entry name" value="ZN2_CY6_FUNGAL_1"/>
    <property type="match status" value="1"/>
</dbReference>
<dbReference type="AlphaFoldDB" id="A0AAE0JT69"/>
<evidence type="ECO:0000256" key="2">
    <source>
        <dbReference type="ARBA" id="ARBA00022833"/>
    </source>
</evidence>
<evidence type="ECO:0000256" key="5">
    <source>
        <dbReference type="ARBA" id="ARBA00023163"/>
    </source>
</evidence>
<reference evidence="8" key="1">
    <citation type="journal article" date="2023" name="Mol. Phylogenet. Evol.">
        <title>Genome-scale phylogeny and comparative genomics of the fungal order Sordariales.</title>
        <authorList>
            <person name="Hensen N."/>
            <person name="Bonometti L."/>
            <person name="Westerberg I."/>
            <person name="Brannstrom I.O."/>
            <person name="Guillou S."/>
            <person name="Cros-Aarteil S."/>
            <person name="Calhoun S."/>
            <person name="Haridas S."/>
            <person name="Kuo A."/>
            <person name="Mondo S."/>
            <person name="Pangilinan J."/>
            <person name="Riley R."/>
            <person name="LaButti K."/>
            <person name="Andreopoulos B."/>
            <person name="Lipzen A."/>
            <person name="Chen C."/>
            <person name="Yan M."/>
            <person name="Daum C."/>
            <person name="Ng V."/>
            <person name="Clum A."/>
            <person name="Steindorff A."/>
            <person name="Ohm R.A."/>
            <person name="Martin F."/>
            <person name="Silar P."/>
            <person name="Natvig D.O."/>
            <person name="Lalanne C."/>
            <person name="Gautier V."/>
            <person name="Ament-Velasquez S.L."/>
            <person name="Kruys A."/>
            <person name="Hutchinson M.I."/>
            <person name="Powell A.J."/>
            <person name="Barry K."/>
            <person name="Miller A.N."/>
            <person name="Grigoriev I.V."/>
            <person name="Debuchy R."/>
            <person name="Gladieux P."/>
            <person name="Hiltunen Thoren M."/>
            <person name="Johannesson H."/>
        </authorList>
    </citation>
    <scope>NUCLEOTIDE SEQUENCE</scope>
    <source>
        <strain evidence="8">CBS 958.72</strain>
    </source>
</reference>
<dbReference type="PANTHER" id="PTHR36206">
    <property type="entry name" value="ASPERCRYPTIN BIOSYNTHESIS CLUSTER-SPECIFIC TRANSCRIPTION REGULATOR ATNN-RELATED"/>
    <property type="match status" value="1"/>
</dbReference>
<dbReference type="Gene3D" id="4.10.240.10">
    <property type="entry name" value="Zn(2)-C6 fungal-type DNA-binding domain"/>
    <property type="match status" value="1"/>
</dbReference>
<gene>
    <name evidence="8" type="ORF">B0T24DRAFT_691003</name>
</gene>
<evidence type="ECO:0000313" key="9">
    <source>
        <dbReference type="Proteomes" id="UP001287356"/>
    </source>
</evidence>
<dbReference type="PANTHER" id="PTHR36206:SF12">
    <property type="entry name" value="ASPERCRYPTIN BIOSYNTHESIS CLUSTER-SPECIFIC TRANSCRIPTION REGULATOR ATNN-RELATED"/>
    <property type="match status" value="1"/>
</dbReference>
<dbReference type="GO" id="GO:0000981">
    <property type="term" value="F:DNA-binding transcription factor activity, RNA polymerase II-specific"/>
    <property type="evidence" value="ECO:0007669"/>
    <property type="project" value="InterPro"/>
</dbReference>
<protein>
    <recommendedName>
        <fullName evidence="7">Zn(2)-C6 fungal-type domain-containing protein</fullName>
    </recommendedName>
</protein>
<dbReference type="Proteomes" id="UP001287356">
    <property type="component" value="Unassembled WGS sequence"/>
</dbReference>
<dbReference type="InterPro" id="IPR052360">
    <property type="entry name" value="Transcr_Regulatory_Proteins"/>
</dbReference>
<evidence type="ECO:0000256" key="1">
    <source>
        <dbReference type="ARBA" id="ARBA00022723"/>
    </source>
</evidence>
<dbReference type="EMBL" id="JAULSN010000011">
    <property type="protein sequence ID" value="KAK3361363.1"/>
    <property type="molecule type" value="Genomic_DNA"/>
</dbReference>
<organism evidence="8 9">
    <name type="scientific">Lasiosphaeria ovina</name>
    <dbReference type="NCBI Taxonomy" id="92902"/>
    <lineage>
        <taxon>Eukaryota</taxon>
        <taxon>Fungi</taxon>
        <taxon>Dikarya</taxon>
        <taxon>Ascomycota</taxon>
        <taxon>Pezizomycotina</taxon>
        <taxon>Sordariomycetes</taxon>
        <taxon>Sordariomycetidae</taxon>
        <taxon>Sordariales</taxon>
        <taxon>Lasiosphaeriaceae</taxon>
        <taxon>Lasiosphaeria</taxon>
    </lineage>
</organism>
<dbReference type="CDD" id="cd00067">
    <property type="entry name" value="GAL4"/>
    <property type="match status" value="1"/>
</dbReference>
<keyword evidence="9" id="KW-1185">Reference proteome</keyword>
<keyword evidence="6" id="KW-0539">Nucleus</keyword>
<dbReference type="GO" id="GO:0008270">
    <property type="term" value="F:zinc ion binding"/>
    <property type="evidence" value="ECO:0007669"/>
    <property type="project" value="InterPro"/>
</dbReference>
<evidence type="ECO:0000256" key="4">
    <source>
        <dbReference type="ARBA" id="ARBA00023125"/>
    </source>
</evidence>
<evidence type="ECO:0000256" key="6">
    <source>
        <dbReference type="ARBA" id="ARBA00023242"/>
    </source>
</evidence>
<accession>A0AAE0JT69</accession>
<dbReference type="GO" id="GO:0003677">
    <property type="term" value="F:DNA binding"/>
    <property type="evidence" value="ECO:0007669"/>
    <property type="project" value="UniProtKB-KW"/>
</dbReference>
<dbReference type="SMART" id="SM00066">
    <property type="entry name" value="GAL4"/>
    <property type="match status" value="1"/>
</dbReference>
<comment type="caution">
    <text evidence="8">The sequence shown here is derived from an EMBL/GenBank/DDBJ whole genome shotgun (WGS) entry which is preliminary data.</text>
</comment>
<dbReference type="Pfam" id="PF00172">
    <property type="entry name" value="Zn_clus"/>
    <property type="match status" value="1"/>
</dbReference>
<evidence type="ECO:0000313" key="8">
    <source>
        <dbReference type="EMBL" id="KAK3361363.1"/>
    </source>
</evidence>
<dbReference type="InterPro" id="IPR036864">
    <property type="entry name" value="Zn2-C6_fun-type_DNA-bd_sf"/>
</dbReference>
<keyword evidence="4" id="KW-0238">DNA-binding</keyword>
<keyword evidence="5" id="KW-0804">Transcription</keyword>